<name>A0AAV9GSB3_9PEZI</name>
<evidence type="ECO:0000313" key="4">
    <source>
        <dbReference type="EMBL" id="KAK4450899.1"/>
    </source>
</evidence>
<dbReference type="Gene3D" id="1.10.10.60">
    <property type="entry name" value="Homeodomain-like"/>
    <property type="match status" value="1"/>
</dbReference>
<feature type="compositionally biased region" description="Low complexity" evidence="1">
    <location>
        <begin position="115"/>
        <end position="132"/>
    </location>
</feature>
<reference evidence="4" key="2">
    <citation type="submission" date="2023-05" db="EMBL/GenBank/DDBJ databases">
        <authorList>
            <consortium name="Lawrence Berkeley National Laboratory"/>
            <person name="Steindorff A."/>
            <person name="Hensen N."/>
            <person name="Bonometti L."/>
            <person name="Westerberg I."/>
            <person name="Brannstrom I.O."/>
            <person name="Guillou S."/>
            <person name="Cros-Aarteil S."/>
            <person name="Calhoun S."/>
            <person name="Haridas S."/>
            <person name="Kuo A."/>
            <person name="Mondo S."/>
            <person name="Pangilinan J."/>
            <person name="Riley R."/>
            <person name="Labutti K."/>
            <person name="Andreopoulos B."/>
            <person name="Lipzen A."/>
            <person name="Chen C."/>
            <person name="Yanf M."/>
            <person name="Daum C."/>
            <person name="Ng V."/>
            <person name="Clum A."/>
            <person name="Ohm R."/>
            <person name="Martin F."/>
            <person name="Silar P."/>
            <person name="Natvig D."/>
            <person name="Lalanne C."/>
            <person name="Gautier V."/>
            <person name="Ament-Velasquez S.L."/>
            <person name="Kruys A."/>
            <person name="Hutchinson M.I."/>
            <person name="Powell A.J."/>
            <person name="Barry K."/>
            <person name="Miller A.N."/>
            <person name="Grigoriev I.V."/>
            <person name="Debuchy R."/>
            <person name="Gladieux P."/>
            <person name="Thoren M.H."/>
            <person name="Johannesson H."/>
        </authorList>
    </citation>
    <scope>NUCLEOTIDE SEQUENCE</scope>
    <source>
        <strain evidence="4">PSN243</strain>
    </source>
</reference>
<evidence type="ECO:0000259" key="2">
    <source>
        <dbReference type="PROSITE" id="PS50090"/>
    </source>
</evidence>
<accession>A0AAV9GSB3</accession>
<keyword evidence="5" id="KW-1185">Reference proteome</keyword>
<dbReference type="Proteomes" id="UP001321760">
    <property type="component" value="Unassembled WGS sequence"/>
</dbReference>
<protein>
    <recommendedName>
        <fullName evidence="6">Myb-like domain-containing protein</fullName>
    </recommendedName>
</protein>
<dbReference type="SUPFAM" id="SSF46689">
    <property type="entry name" value="Homeodomain-like"/>
    <property type="match status" value="1"/>
</dbReference>
<dbReference type="InterPro" id="IPR001005">
    <property type="entry name" value="SANT/Myb"/>
</dbReference>
<organism evidence="4 5">
    <name type="scientific">Podospora aff. communis PSN243</name>
    <dbReference type="NCBI Taxonomy" id="3040156"/>
    <lineage>
        <taxon>Eukaryota</taxon>
        <taxon>Fungi</taxon>
        <taxon>Dikarya</taxon>
        <taxon>Ascomycota</taxon>
        <taxon>Pezizomycotina</taxon>
        <taxon>Sordariomycetes</taxon>
        <taxon>Sordariomycetidae</taxon>
        <taxon>Sordariales</taxon>
        <taxon>Podosporaceae</taxon>
        <taxon>Podospora</taxon>
    </lineage>
</organism>
<feature type="compositionally biased region" description="Low complexity" evidence="1">
    <location>
        <begin position="47"/>
        <end position="97"/>
    </location>
</feature>
<feature type="domain" description="Myb-like" evidence="2">
    <location>
        <begin position="137"/>
        <end position="187"/>
    </location>
</feature>
<proteinExistence type="predicted"/>
<evidence type="ECO:0000256" key="1">
    <source>
        <dbReference type="SAM" id="MobiDB-lite"/>
    </source>
</evidence>
<feature type="compositionally biased region" description="Acidic residues" evidence="1">
    <location>
        <begin position="98"/>
        <end position="114"/>
    </location>
</feature>
<dbReference type="CDD" id="cd00167">
    <property type="entry name" value="SANT"/>
    <property type="match status" value="1"/>
</dbReference>
<sequence length="409" mass="43834">MAPTMSSPNTGAGAATGNQIPLPQVPVSGGTHYTTQPDLTPLAAYGATMAPTPTSATPAMLAPPNNNNGGARSRSGNNQNHNNNNSTKYDAAPNDPPADLDADADDDIDAESIDVDPTSTATSTSTPTPSAPREYPQSAYNYGTWTAEDDRALVAARSRGQHWADLQRTYFPTKTANACRKRYERLMERKGVYDYDARKFERIAKEYMGMRKQIWSGLAARVGEKWPVVEAQCMSTGLRTIQSNARSYTNRWRREAKISQKARSVEAGGIAGPHPGPHPGSGLGPVTNMGLISPVEDEFGGSFLAGSDEMGTPTSESMNPMAGRTQNPGMMPPPPPYMQVGGPAGAPVAQHDMGYNEYQNGRPSNMGVGRPQPLSLMPQPNQPPGPVGAQWQNPGLQGAYIGHQERQEW</sequence>
<feature type="region of interest" description="Disordered" evidence="1">
    <location>
        <begin position="368"/>
        <end position="409"/>
    </location>
</feature>
<gene>
    <name evidence="4" type="ORF">QBC34DRAFT_424227</name>
</gene>
<evidence type="ECO:0000259" key="3">
    <source>
        <dbReference type="PROSITE" id="PS51294"/>
    </source>
</evidence>
<reference evidence="4" key="1">
    <citation type="journal article" date="2023" name="Mol. Phylogenet. Evol.">
        <title>Genome-scale phylogeny and comparative genomics of the fungal order Sordariales.</title>
        <authorList>
            <person name="Hensen N."/>
            <person name="Bonometti L."/>
            <person name="Westerberg I."/>
            <person name="Brannstrom I.O."/>
            <person name="Guillou S."/>
            <person name="Cros-Aarteil S."/>
            <person name="Calhoun S."/>
            <person name="Haridas S."/>
            <person name="Kuo A."/>
            <person name="Mondo S."/>
            <person name="Pangilinan J."/>
            <person name="Riley R."/>
            <person name="LaButti K."/>
            <person name="Andreopoulos B."/>
            <person name="Lipzen A."/>
            <person name="Chen C."/>
            <person name="Yan M."/>
            <person name="Daum C."/>
            <person name="Ng V."/>
            <person name="Clum A."/>
            <person name="Steindorff A."/>
            <person name="Ohm R.A."/>
            <person name="Martin F."/>
            <person name="Silar P."/>
            <person name="Natvig D.O."/>
            <person name="Lalanne C."/>
            <person name="Gautier V."/>
            <person name="Ament-Velasquez S.L."/>
            <person name="Kruys A."/>
            <person name="Hutchinson M.I."/>
            <person name="Powell A.J."/>
            <person name="Barry K."/>
            <person name="Miller A.N."/>
            <person name="Grigoriev I.V."/>
            <person name="Debuchy R."/>
            <person name="Gladieux P."/>
            <person name="Hiltunen Thoren M."/>
            <person name="Johannesson H."/>
        </authorList>
    </citation>
    <scope>NUCLEOTIDE SEQUENCE</scope>
    <source>
        <strain evidence="4">PSN243</strain>
    </source>
</reference>
<feature type="compositionally biased region" description="Polar residues" evidence="1">
    <location>
        <begin position="1"/>
        <end position="21"/>
    </location>
</feature>
<comment type="caution">
    <text evidence="4">The sequence shown here is derived from an EMBL/GenBank/DDBJ whole genome shotgun (WGS) entry which is preliminary data.</text>
</comment>
<dbReference type="AlphaFoldDB" id="A0AAV9GSB3"/>
<evidence type="ECO:0008006" key="6">
    <source>
        <dbReference type="Google" id="ProtNLM"/>
    </source>
</evidence>
<dbReference type="InterPro" id="IPR009057">
    <property type="entry name" value="Homeodomain-like_sf"/>
</dbReference>
<dbReference type="PROSITE" id="PS51294">
    <property type="entry name" value="HTH_MYB"/>
    <property type="match status" value="1"/>
</dbReference>
<dbReference type="EMBL" id="MU865930">
    <property type="protein sequence ID" value="KAK4450899.1"/>
    <property type="molecule type" value="Genomic_DNA"/>
</dbReference>
<evidence type="ECO:0000313" key="5">
    <source>
        <dbReference type="Proteomes" id="UP001321760"/>
    </source>
</evidence>
<dbReference type="InterPro" id="IPR017930">
    <property type="entry name" value="Myb_dom"/>
</dbReference>
<feature type="region of interest" description="Disordered" evidence="1">
    <location>
        <begin position="1"/>
        <end position="137"/>
    </location>
</feature>
<dbReference type="PROSITE" id="PS50090">
    <property type="entry name" value="MYB_LIKE"/>
    <property type="match status" value="1"/>
</dbReference>
<feature type="domain" description="HTH myb-type" evidence="3">
    <location>
        <begin position="143"/>
        <end position="191"/>
    </location>
</feature>